<dbReference type="Gene3D" id="3.30.70.100">
    <property type="match status" value="1"/>
</dbReference>
<dbReference type="Proteomes" id="UP000317663">
    <property type="component" value="Unassembled WGS sequence"/>
</dbReference>
<reference evidence="1 2" key="1">
    <citation type="journal article" date="2019" name="Environ. Microbiol.">
        <title>Species interactions and distinct microbial communities in high Arctic permafrost affected cryosols are associated with the CH4 and CO2 gas fluxes.</title>
        <authorList>
            <person name="Altshuler I."/>
            <person name="Hamel J."/>
            <person name="Turney S."/>
            <person name="Magnuson E."/>
            <person name="Levesque R."/>
            <person name="Greer C."/>
            <person name="Whyte L.G."/>
        </authorList>
    </citation>
    <scope>NUCLEOTIDE SEQUENCE [LARGE SCALE GENOMIC DNA]</scope>
    <source>
        <strain evidence="1 2">E4</strain>
    </source>
</reference>
<dbReference type="InterPro" id="IPR008000">
    <property type="entry name" value="Rham/fucose_mutarotase"/>
</dbReference>
<proteinExistence type="predicted"/>
<dbReference type="OrthoDB" id="7272712at2"/>
<dbReference type="AlphaFoldDB" id="A0A502GB91"/>
<dbReference type="SUPFAM" id="SSF54909">
    <property type="entry name" value="Dimeric alpha+beta barrel"/>
    <property type="match status" value="1"/>
</dbReference>
<evidence type="ECO:0000313" key="2">
    <source>
        <dbReference type="Proteomes" id="UP000317663"/>
    </source>
</evidence>
<keyword evidence="2" id="KW-1185">Reference proteome</keyword>
<dbReference type="GO" id="GO:0016857">
    <property type="term" value="F:racemase and epimerase activity, acting on carbohydrates and derivatives"/>
    <property type="evidence" value="ECO:0007669"/>
    <property type="project" value="InterPro"/>
</dbReference>
<dbReference type="RefSeq" id="WP_140474327.1">
    <property type="nucleotide sequence ID" value="NZ_RCZD01000011.1"/>
</dbReference>
<accession>A0A502GB91</accession>
<dbReference type="Pfam" id="PF05336">
    <property type="entry name" value="rhaM"/>
    <property type="match status" value="1"/>
</dbReference>
<dbReference type="InterPro" id="IPR052996">
    <property type="entry name" value="Carb_Metab_Mutarotase"/>
</dbReference>
<comment type="caution">
    <text evidence="1">The sequence shown here is derived from an EMBL/GenBank/DDBJ whole genome shotgun (WGS) entry which is preliminary data.</text>
</comment>
<sequence length="114" mass="13715">MSRRFCQALDLVDDPALIEEYQQHHRQIWPEIATHLRQYGIQQMEIYRLGNRLMMVMETTDDFDGGLFERRSLENPKVGEWEALMWKYQRPTPWTPAGEKWVEMTRIFSLAEQP</sequence>
<gene>
    <name evidence="1" type="ORF">EAH77_18750</name>
</gene>
<evidence type="ECO:0000313" key="1">
    <source>
        <dbReference type="EMBL" id="TPG58286.1"/>
    </source>
</evidence>
<organism evidence="1 2">
    <name type="scientific">Ewingella americana</name>
    <dbReference type="NCBI Taxonomy" id="41202"/>
    <lineage>
        <taxon>Bacteria</taxon>
        <taxon>Pseudomonadati</taxon>
        <taxon>Pseudomonadota</taxon>
        <taxon>Gammaproteobacteria</taxon>
        <taxon>Enterobacterales</taxon>
        <taxon>Yersiniaceae</taxon>
        <taxon>Ewingella</taxon>
    </lineage>
</organism>
<name>A0A502GB91_9GAMM</name>
<protein>
    <submittedName>
        <fullName evidence="1">L-rhamnose mutarotase</fullName>
    </submittedName>
</protein>
<dbReference type="PANTHER" id="PTHR43239">
    <property type="entry name" value="UPF0734 PROTEIN DDB_G0273871/DDB_G0273177"/>
    <property type="match status" value="1"/>
</dbReference>
<dbReference type="EMBL" id="RCZD01000011">
    <property type="protein sequence ID" value="TPG58286.1"/>
    <property type="molecule type" value="Genomic_DNA"/>
</dbReference>
<dbReference type="PANTHER" id="PTHR43239:SF1">
    <property type="entry name" value="UPF0734 PROTEIN DDB_G0273871_DDB_G0273177"/>
    <property type="match status" value="1"/>
</dbReference>
<dbReference type="InterPro" id="IPR011008">
    <property type="entry name" value="Dimeric_a/b-barrel"/>
</dbReference>